<dbReference type="GO" id="GO:0016779">
    <property type="term" value="F:nucleotidyltransferase activity"/>
    <property type="evidence" value="ECO:0007669"/>
    <property type="project" value="UniProtKB-KW"/>
</dbReference>
<protein>
    <submittedName>
        <fullName evidence="11">Uncharacterized protein</fullName>
    </submittedName>
</protein>
<dbReference type="InterPro" id="IPR002646">
    <property type="entry name" value="PolA_pol_head_dom"/>
</dbReference>
<keyword evidence="5" id="KW-0479">Metal-binding</keyword>
<evidence type="ECO:0000256" key="7">
    <source>
        <dbReference type="ARBA" id="ARBA00022842"/>
    </source>
</evidence>
<feature type="domain" description="Poly A polymerase head" evidence="9">
    <location>
        <begin position="20"/>
        <end position="151"/>
    </location>
</feature>
<name>A0A1F4NRN0_UNCK3</name>
<evidence type="ECO:0000313" key="11">
    <source>
        <dbReference type="EMBL" id="OGB73542.1"/>
    </source>
</evidence>
<dbReference type="GO" id="GO:0008033">
    <property type="term" value="P:tRNA processing"/>
    <property type="evidence" value="ECO:0007669"/>
    <property type="project" value="UniProtKB-KW"/>
</dbReference>
<evidence type="ECO:0000259" key="9">
    <source>
        <dbReference type="Pfam" id="PF01743"/>
    </source>
</evidence>
<evidence type="ECO:0000256" key="1">
    <source>
        <dbReference type="ARBA" id="ARBA00001946"/>
    </source>
</evidence>
<evidence type="ECO:0000256" key="4">
    <source>
        <dbReference type="ARBA" id="ARBA00022695"/>
    </source>
</evidence>
<evidence type="ECO:0000256" key="8">
    <source>
        <dbReference type="RuleBase" id="RU003953"/>
    </source>
</evidence>
<dbReference type="InterPro" id="IPR032828">
    <property type="entry name" value="PolyA_RNA-bd"/>
</dbReference>
<dbReference type="InterPro" id="IPR050264">
    <property type="entry name" value="Bact_CCA-adding_enz_type3_sf"/>
</dbReference>
<comment type="caution">
    <text evidence="11">The sequence shown here is derived from an EMBL/GenBank/DDBJ whole genome shotgun (WGS) entry which is preliminary data.</text>
</comment>
<dbReference type="Proteomes" id="UP000178085">
    <property type="component" value="Unassembled WGS sequence"/>
</dbReference>
<dbReference type="PANTHER" id="PTHR46173:SF1">
    <property type="entry name" value="CCA TRNA NUCLEOTIDYLTRANSFERASE 1, MITOCHONDRIAL"/>
    <property type="match status" value="1"/>
</dbReference>
<dbReference type="GO" id="GO:0000049">
    <property type="term" value="F:tRNA binding"/>
    <property type="evidence" value="ECO:0007669"/>
    <property type="project" value="TreeGrafter"/>
</dbReference>
<keyword evidence="7" id="KW-0460">Magnesium</keyword>
<keyword evidence="2 8" id="KW-0808">Transferase</keyword>
<dbReference type="PANTHER" id="PTHR46173">
    <property type="entry name" value="CCA TRNA NUCLEOTIDYLTRANSFERASE 1, MITOCHONDRIAL"/>
    <property type="match status" value="1"/>
</dbReference>
<keyword evidence="3" id="KW-0819">tRNA processing</keyword>
<dbReference type="AlphaFoldDB" id="A0A1F4NRN0"/>
<comment type="cofactor">
    <cofactor evidence="1">
        <name>Mg(2+)</name>
        <dbReference type="ChEBI" id="CHEBI:18420"/>
    </cofactor>
</comment>
<feature type="domain" description="tRNA nucleotidyltransferase/poly(A) polymerase RNA and SrmB- binding" evidence="10">
    <location>
        <begin position="178"/>
        <end position="231"/>
    </location>
</feature>
<dbReference type="Gene3D" id="3.30.460.10">
    <property type="entry name" value="Beta Polymerase, domain 2"/>
    <property type="match status" value="1"/>
</dbReference>
<dbReference type="InterPro" id="IPR043519">
    <property type="entry name" value="NT_sf"/>
</dbReference>
<dbReference type="Pfam" id="PF12627">
    <property type="entry name" value="PolyA_pol_RNAbd"/>
    <property type="match status" value="1"/>
</dbReference>
<evidence type="ECO:0000256" key="5">
    <source>
        <dbReference type="ARBA" id="ARBA00022723"/>
    </source>
</evidence>
<evidence type="ECO:0000256" key="3">
    <source>
        <dbReference type="ARBA" id="ARBA00022694"/>
    </source>
</evidence>
<evidence type="ECO:0000256" key="6">
    <source>
        <dbReference type="ARBA" id="ARBA00022741"/>
    </source>
</evidence>
<keyword evidence="6" id="KW-0547">Nucleotide-binding</keyword>
<evidence type="ECO:0000313" key="12">
    <source>
        <dbReference type="Proteomes" id="UP000178085"/>
    </source>
</evidence>
<evidence type="ECO:0000259" key="10">
    <source>
        <dbReference type="Pfam" id="PF12627"/>
    </source>
</evidence>
<keyword evidence="8" id="KW-0694">RNA-binding</keyword>
<evidence type="ECO:0000256" key="2">
    <source>
        <dbReference type="ARBA" id="ARBA00022679"/>
    </source>
</evidence>
<dbReference type="CDD" id="cd05398">
    <property type="entry name" value="NT_ClassII-CCAase"/>
    <property type="match status" value="1"/>
</dbReference>
<dbReference type="Pfam" id="PF01743">
    <property type="entry name" value="PolyA_pol"/>
    <property type="match status" value="1"/>
</dbReference>
<dbReference type="Gene3D" id="1.10.3090.10">
    <property type="entry name" value="cca-adding enzyme, domain 2"/>
    <property type="match status" value="1"/>
</dbReference>
<dbReference type="EMBL" id="METD01000001">
    <property type="protein sequence ID" value="OGB73542.1"/>
    <property type="molecule type" value="Genomic_DNA"/>
</dbReference>
<proteinExistence type="inferred from homology"/>
<gene>
    <name evidence="11" type="ORF">A3K51_01660</name>
</gene>
<organism evidence="11 12">
    <name type="scientific">candidate division Kazan bacterium RIFCSPLOWO2_01_FULL_45_19</name>
    <dbReference type="NCBI Taxonomy" id="1798538"/>
    <lineage>
        <taxon>Bacteria</taxon>
        <taxon>Bacteria division Kazan-3B-28</taxon>
    </lineage>
</organism>
<dbReference type="SUPFAM" id="SSF81301">
    <property type="entry name" value="Nucleotidyltransferase"/>
    <property type="match status" value="1"/>
</dbReference>
<reference evidence="11 12" key="1">
    <citation type="journal article" date="2016" name="Nat. Commun.">
        <title>Thousands of microbial genomes shed light on interconnected biogeochemical processes in an aquifer system.</title>
        <authorList>
            <person name="Anantharaman K."/>
            <person name="Brown C.T."/>
            <person name="Hug L.A."/>
            <person name="Sharon I."/>
            <person name="Castelle C.J."/>
            <person name="Probst A.J."/>
            <person name="Thomas B.C."/>
            <person name="Singh A."/>
            <person name="Wilkins M.J."/>
            <person name="Karaoz U."/>
            <person name="Brodie E.L."/>
            <person name="Williams K.H."/>
            <person name="Hubbard S.S."/>
            <person name="Banfield J.F."/>
        </authorList>
    </citation>
    <scope>NUCLEOTIDE SEQUENCE [LARGE SCALE GENOMIC DNA]</scope>
</reference>
<keyword evidence="4" id="KW-0548">Nucleotidyltransferase</keyword>
<accession>A0A1F4NRN0</accession>
<dbReference type="GO" id="GO:0046872">
    <property type="term" value="F:metal ion binding"/>
    <property type="evidence" value="ECO:0007669"/>
    <property type="project" value="UniProtKB-KW"/>
</dbReference>
<sequence>MRRQEINTPVFWLQDAGFSAYLVGNQVRDRLLKLESDRFDVDIATSAKPKQVISVLKKNHIIPTSVDERFGVVSFRYNNVVYEVATFRQDIYRTNFEQVKRYPDAIRFVPVAAEDAPRRDLTINAIYLNPKSGKYFDYHGGLADINNKIIRVIGDPAIRFQEDPIRLLRAIRFRHLLGFKYDPTTLRAIKTHANLIKKLSPIVVKKEFAKLQELPHYSKVKQELQKLGFVQIT</sequence>
<dbReference type="SUPFAM" id="SSF81891">
    <property type="entry name" value="Poly A polymerase C-terminal region-like"/>
    <property type="match status" value="1"/>
</dbReference>
<comment type="similarity">
    <text evidence="8">Belongs to the tRNA nucleotidyltransferase/poly(A) polymerase family.</text>
</comment>